<evidence type="ECO:0000256" key="5">
    <source>
        <dbReference type="RuleBase" id="RU367076"/>
    </source>
</evidence>
<dbReference type="VEuPathDB" id="TriTrypDB:LdCL_270033200"/>
<reference evidence="10" key="1">
    <citation type="submission" date="2019-02" db="EMBL/GenBank/DDBJ databases">
        <title>FDA dAtabase for Regulatory Grade micrObial Sequences (FDA-ARGOS): Supporting development and validation of Infectious Disease Dx tests.</title>
        <authorList>
            <person name="Duncan R."/>
            <person name="Fisher C."/>
            <person name="Tallon L."/>
            <person name="Sadzewicz L."/>
            <person name="Sengamalay N."/>
            <person name="Ott S."/>
            <person name="Godinez A."/>
            <person name="Nagaraj S."/>
            <person name="Vavikolanu K."/>
            <person name="Vyas G."/>
            <person name="Nadendla S."/>
            <person name="Aluvathingal J."/>
            <person name="Sichtig H."/>
        </authorList>
    </citation>
    <scope>NUCLEOTIDE SEQUENCE [LARGE SCALE GENOMIC DNA]</scope>
    <source>
        <strain evidence="10">FDAARGOS_360</strain>
    </source>
</reference>
<sequence>MPFFCVGDAATCPSEVCEDLAAKPITAHHQLIISTVTHQLGPLAGAICRTLIQSGPMSLKDISDAVHRDEEVRAVAAAAANRASATGEKTTAVPPTHQVGSSFHVNLGDIASVNDVIHEVAVKELVTRLVVHRLIHADTATHLYEIRYGSAILLRVLFPLLLHCARQQYGEAAKCVLLVVYQLGVVPPRAAVQVALSRTPSITRDAIEYAVVRMAEDGWLVPVLNSPTAAPGATTAANAARLADLAPSHPGGNADMWNTTTPYSVGLEAALHYLFNDAIEQAVAERYADGRLALTLVRALRRRIAPNSGYTEAVASFQELAAELPTTAGVRRDRSGEPRMGTDNVPSSSVEAVQRCLQRLCQPIVFYSCDAAAPMTSAAGISPSFTTMPSTRALLVKPHSQSNFYAIDHVTAVHLLQEAVCERVVYSRYGVLGVRIMKLLLQHHFLEERTLAEQSIATYVKVREVLHQMFKDGFLLQQEVPRTSALVERSAKASVYLWGLSWSATLLPVVRERLAKTLTIAWAKLREAQQQASAVAKPAAGVRPTPAAGSSINSSAAHAEEIEAQWKYGMSRNIQQALQAQRAVTGLQSCVMRAEDATVPSSLKKDPLPVCKRREAATRSAQLTDLFDSLSAADAKALQSTQLGEDFADDFTNEGAEGLLSATLFSRRPPLSTSAPPDHAANGVSSSSTGELVLRSGRAAAPSTNSHDLPRPFHEQALAVRSVEVAATEMQSTLQQLQHDLAFHVKRRIEAEREAGGHLASAPRPRPSSDSESVTPLRAETTAAQQRRMADSDVLSEAARIQRARAAAADEGLSDDQSVEDYGVDCEVPPLTSDSRLVDEVAAIAVCMAKMKESAKVMYDTEATAPSTSTAPWWSSALHMRDMKASAARLDYHAHTALNWSHRSMEQLLLQAVMLNNVSVSTRTQLLEQQQHWQEFQTRLRDGQQTVTQLQADIARYQARVQAEMARRAALQEELRLCAQERGLVDPGERNPLKAELALLLEEREWPSPTLKKDASVVLDWLRSVSTTLE</sequence>
<dbReference type="InterPro" id="IPR036388">
    <property type="entry name" value="WH-like_DNA-bd_sf"/>
</dbReference>
<accession>A0A504XAA9</accession>
<dbReference type="VEuPathDB" id="TriTrypDB:LDHU3_27.3720"/>
<dbReference type="PANTHER" id="PTHR12949:SF0">
    <property type="entry name" value="DNA-DIRECTED RNA POLYMERASE III SUBUNIT RPC3"/>
    <property type="match status" value="1"/>
</dbReference>
<dbReference type="InterPro" id="IPR039748">
    <property type="entry name" value="RPC3"/>
</dbReference>
<dbReference type="FunFam" id="1.10.10.10:FF:000705">
    <property type="entry name" value="Hypothetical_protein"/>
    <property type="match status" value="1"/>
</dbReference>
<protein>
    <recommendedName>
        <fullName evidence="5">DNA-directed RNA polymerase III subunit RPC3</fullName>
        <shortName evidence="5">RNA polymerase III subunit C3</shortName>
    </recommendedName>
</protein>
<dbReference type="Pfam" id="PF22536">
    <property type="entry name" value="WHD_POLR3C"/>
    <property type="match status" value="1"/>
</dbReference>
<dbReference type="PANTHER" id="PTHR12949">
    <property type="entry name" value="RNA POLYMERASE III DNA DIRECTED -RELATED"/>
    <property type="match status" value="1"/>
</dbReference>
<evidence type="ECO:0000256" key="7">
    <source>
        <dbReference type="SAM" id="MobiDB-lite"/>
    </source>
</evidence>
<keyword evidence="2 5" id="KW-0240">DNA-directed RNA polymerase</keyword>
<comment type="function">
    <text evidence="5">DNA-dependent RNA polymerase catalyzes the transcription of DNA into RNA using the four ribonucleoside triphosphates as substrates. Specific core component of RNA polymerase III which synthesizes small RNAs, such as 5S rRNA and tRNAs.</text>
</comment>
<dbReference type="Gene3D" id="1.10.10.10">
    <property type="entry name" value="Winged helix-like DNA-binding domain superfamily/Winged helix DNA-binding domain"/>
    <property type="match status" value="1"/>
</dbReference>
<comment type="similarity">
    <text evidence="5">Belongs to the eukaryotic RPC3/POLR3C RNA polymerase subunit family.</text>
</comment>
<evidence type="ECO:0000256" key="1">
    <source>
        <dbReference type="ARBA" id="ARBA00004123"/>
    </source>
</evidence>
<gene>
    <name evidence="9" type="ORF">CGC20_32095</name>
</gene>
<feature type="domain" description="DNA-directed RNA polymerase III subunit RPC3 winged-helix" evidence="8">
    <location>
        <begin position="422"/>
        <end position="499"/>
    </location>
</feature>
<dbReference type="VEuPathDB" id="TriTrypDB:LdBPK_272470.1"/>
<keyword evidence="6" id="KW-0175">Coiled coil</keyword>
<dbReference type="InterPro" id="IPR055207">
    <property type="entry name" value="POLR3C_WHD"/>
</dbReference>
<dbReference type="GO" id="GO:0005666">
    <property type="term" value="C:RNA polymerase III complex"/>
    <property type="evidence" value="ECO:0007669"/>
    <property type="project" value="UniProtKB-UniRule"/>
</dbReference>
<evidence type="ECO:0000256" key="3">
    <source>
        <dbReference type="ARBA" id="ARBA00023163"/>
    </source>
</evidence>
<evidence type="ECO:0000259" key="8">
    <source>
        <dbReference type="Pfam" id="PF22536"/>
    </source>
</evidence>
<name>A0A504XAA9_LEIDO</name>
<feature type="region of interest" description="Disordered" evidence="7">
    <location>
        <begin position="754"/>
        <end position="795"/>
    </location>
</feature>
<organism evidence="9 10">
    <name type="scientific">Leishmania donovani</name>
    <dbReference type="NCBI Taxonomy" id="5661"/>
    <lineage>
        <taxon>Eukaryota</taxon>
        <taxon>Discoba</taxon>
        <taxon>Euglenozoa</taxon>
        <taxon>Kinetoplastea</taxon>
        <taxon>Metakinetoplastina</taxon>
        <taxon>Trypanosomatida</taxon>
        <taxon>Trypanosomatidae</taxon>
        <taxon>Leishmaniinae</taxon>
        <taxon>Leishmania</taxon>
    </lineage>
</organism>
<dbReference type="VEuPathDB" id="TriTrypDB:LdCL_270033100"/>
<evidence type="ECO:0000313" key="9">
    <source>
        <dbReference type="EMBL" id="TPP45936.1"/>
    </source>
</evidence>
<keyword evidence="3 5" id="KW-0804">Transcription</keyword>
<keyword evidence="4 5" id="KW-0539">Nucleus</keyword>
<evidence type="ECO:0000256" key="2">
    <source>
        <dbReference type="ARBA" id="ARBA00022478"/>
    </source>
</evidence>
<dbReference type="AlphaFoldDB" id="A0A504XAA9"/>
<feature type="region of interest" description="Disordered" evidence="7">
    <location>
        <begin position="669"/>
        <end position="692"/>
    </location>
</feature>
<evidence type="ECO:0000256" key="6">
    <source>
        <dbReference type="SAM" id="Coils"/>
    </source>
</evidence>
<feature type="coiled-coil region" evidence="6">
    <location>
        <begin position="940"/>
        <end position="974"/>
    </location>
</feature>
<evidence type="ECO:0000256" key="4">
    <source>
        <dbReference type="ARBA" id="ARBA00023242"/>
    </source>
</evidence>
<comment type="subunit">
    <text evidence="5">Component of the RNA polymerase III (Pol III) complex consisting of 17 subunits.</text>
</comment>
<comment type="caution">
    <text evidence="9">The sequence shown here is derived from an EMBL/GenBank/DDBJ whole genome shotgun (WGS) entry which is preliminary data.</text>
</comment>
<dbReference type="EMBL" id="RHLD01000016">
    <property type="protein sequence ID" value="TPP45936.1"/>
    <property type="molecule type" value="Genomic_DNA"/>
</dbReference>
<proteinExistence type="inferred from homology"/>
<comment type="subcellular location">
    <subcellularLocation>
        <location evidence="1 5">Nucleus</location>
    </subcellularLocation>
</comment>
<evidence type="ECO:0000313" key="10">
    <source>
        <dbReference type="Proteomes" id="UP000318821"/>
    </source>
</evidence>
<dbReference type="VEuPathDB" id="TriTrypDB:LdBPK_020660.1"/>
<dbReference type="GO" id="GO:0003697">
    <property type="term" value="F:single-stranded DNA binding"/>
    <property type="evidence" value="ECO:0007669"/>
    <property type="project" value="UniProtKB-UniRule"/>
</dbReference>
<dbReference type="Proteomes" id="UP000318821">
    <property type="component" value="Unassembled WGS sequence"/>
</dbReference>